<evidence type="ECO:0000313" key="2">
    <source>
        <dbReference type="Proteomes" id="UP000319040"/>
    </source>
</evidence>
<dbReference type="RefSeq" id="WP_142533636.1">
    <property type="nucleotide sequence ID" value="NZ_FXTB01000005.1"/>
</dbReference>
<dbReference type="EMBL" id="FXTB01000005">
    <property type="protein sequence ID" value="SMO71011.1"/>
    <property type="molecule type" value="Genomic_DNA"/>
</dbReference>
<accession>A0A521DIQ4</accession>
<gene>
    <name evidence="1" type="ORF">SAMN06265379_105187</name>
</gene>
<name>A0A521DIQ4_SACCC</name>
<dbReference type="OrthoDB" id="6198066at2"/>
<dbReference type="Proteomes" id="UP000319040">
    <property type="component" value="Unassembled WGS sequence"/>
</dbReference>
<protein>
    <submittedName>
        <fullName evidence="1">Uncharacterized protein</fullName>
    </submittedName>
</protein>
<evidence type="ECO:0000313" key="1">
    <source>
        <dbReference type="EMBL" id="SMO71011.1"/>
    </source>
</evidence>
<dbReference type="InterPro" id="IPR045944">
    <property type="entry name" value="DUF6364"/>
</dbReference>
<proteinExistence type="predicted"/>
<sequence>MDAELKIKIDKDVIDKAKGYAFLHRISLSRMIESYLKSLIDMESSEPKDEIEISSSVKSMSTGVQMPMLLDYKKEIGDYLLEKYK</sequence>
<keyword evidence="2" id="KW-1185">Reference proteome</keyword>
<organism evidence="1 2">
    <name type="scientific">Saccharicrinis carchari</name>
    <dbReference type="NCBI Taxonomy" id="1168039"/>
    <lineage>
        <taxon>Bacteria</taxon>
        <taxon>Pseudomonadati</taxon>
        <taxon>Bacteroidota</taxon>
        <taxon>Bacteroidia</taxon>
        <taxon>Marinilabiliales</taxon>
        <taxon>Marinilabiliaceae</taxon>
        <taxon>Saccharicrinis</taxon>
    </lineage>
</organism>
<reference evidence="1 2" key="1">
    <citation type="submission" date="2017-05" db="EMBL/GenBank/DDBJ databases">
        <authorList>
            <person name="Varghese N."/>
            <person name="Submissions S."/>
        </authorList>
    </citation>
    <scope>NUCLEOTIDE SEQUENCE [LARGE SCALE GENOMIC DNA]</scope>
    <source>
        <strain evidence="1 2">DSM 27040</strain>
    </source>
</reference>
<dbReference type="Pfam" id="PF19891">
    <property type="entry name" value="DUF6364"/>
    <property type="match status" value="1"/>
</dbReference>
<dbReference type="AlphaFoldDB" id="A0A521DIQ4"/>